<proteinExistence type="inferred from homology"/>
<dbReference type="GO" id="GO:0006935">
    <property type="term" value="P:chemotaxis"/>
    <property type="evidence" value="ECO:0007669"/>
    <property type="project" value="InterPro"/>
</dbReference>
<keyword evidence="6" id="KW-1185">Reference proteome</keyword>
<keyword evidence="1 3" id="KW-0807">Transducer</keyword>
<organism evidence="5 6">
    <name type="scientific">Rhizobium terricola</name>
    <dbReference type="NCBI Taxonomy" id="2728849"/>
    <lineage>
        <taxon>Bacteria</taxon>
        <taxon>Pseudomonadati</taxon>
        <taxon>Pseudomonadota</taxon>
        <taxon>Alphaproteobacteria</taxon>
        <taxon>Hyphomicrobiales</taxon>
        <taxon>Rhizobiaceae</taxon>
        <taxon>Rhizobium/Agrobacterium group</taxon>
        <taxon>Rhizobium</taxon>
    </lineage>
</organism>
<dbReference type="Pfam" id="PF13682">
    <property type="entry name" value="CZB"/>
    <property type="match status" value="1"/>
</dbReference>
<comment type="caution">
    <text evidence="5">The sequence shown here is derived from an EMBL/GenBank/DDBJ whole genome shotgun (WGS) entry which is preliminary data.</text>
</comment>
<evidence type="ECO:0000313" key="6">
    <source>
        <dbReference type="Proteomes" id="UP000541470"/>
    </source>
</evidence>
<gene>
    <name evidence="5" type="ORF">HHL25_00860</name>
</gene>
<dbReference type="SMART" id="SM00283">
    <property type="entry name" value="MA"/>
    <property type="match status" value="1"/>
</dbReference>
<dbReference type="Pfam" id="PF00015">
    <property type="entry name" value="MCPsignal"/>
    <property type="match status" value="1"/>
</dbReference>
<comment type="similarity">
    <text evidence="2">Belongs to the methyl-accepting chemotaxis (MCP) protein family.</text>
</comment>
<dbReference type="InterPro" id="IPR004089">
    <property type="entry name" value="MCPsignal_dom"/>
</dbReference>
<reference evidence="5 6" key="1">
    <citation type="submission" date="2020-04" db="EMBL/GenBank/DDBJ databases">
        <title>Rhizobium sp. S-51 isolated from soil.</title>
        <authorList>
            <person name="Dahal R.H."/>
        </authorList>
    </citation>
    <scope>NUCLEOTIDE SEQUENCE [LARGE SCALE GENOMIC DNA]</scope>
    <source>
        <strain evidence="5 6">S-51</strain>
    </source>
</reference>
<dbReference type="GO" id="GO:0007165">
    <property type="term" value="P:signal transduction"/>
    <property type="evidence" value="ECO:0007669"/>
    <property type="project" value="UniProtKB-KW"/>
</dbReference>
<dbReference type="RefSeq" id="WP_169586332.1">
    <property type="nucleotide sequence ID" value="NZ_JABBGK010000001.1"/>
</dbReference>
<dbReference type="PROSITE" id="PS50111">
    <property type="entry name" value="CHEMOTAXIS_TRANSDUC_2"/>
    <property type="match status" value="1"/>
</dbReference>
<dbReference type="AlphaFoldDB" id="A0A7Y0ASL2"/>
<dbReference type="PANTHER" id="PTHR32089:SF112">
    <property type="entry name" value="LYSOZYME-LIKE PROTEIN-RELATED"/>
    <property type="match status" value="1"/>
</dbReference>
<dbReference type="Proteomes" id="UP000541470">
    <property type="component" value="Unassembled WGS sequence"/>
</dbReference>
<dbReference type="PRINTS" id="PR00260">
    <property type="entry name" value="CHEMTRNSDUCR"/>
</dbReference>
<accession>A0A7Y0ASL2</accession>
<sequence length="450" mass="47443">MSSAAHALFNQNDVEADDLLTCVEAALSDDFTRIPTGTDSLSRAIAGLIERCRSQTSAQLDDVVSISVSVNETAGMSAHLLYDLRQVDEEAQGIAAAAEEMAETVNEVAQHGDEIFRNAQRAGETCKASGQALQETSERMNAINSSLIETGERIGAIHDLGKSISTIAANIKKIASQTNMLAINAAVEAARAGEAGRGFAVVAAEVKALSDRTANATLEIGNIISKLDSGLTAMVNAMTSSRQSAEQGGQALDVLQNSLTAAAKELDSVIVNAGHISTALNQQREASQNVARGVGTVAASSGKATAQLDGIISAMEQAQGGLNSRLQTLGSANVPGKVVKLAQSDHVIWKRRLANMIIGREGLKPNELADHHNCRLGKWYDGCRHTAIGSSPDFVAIDEPHAKVHSHGIEAVRRYNAGDIRGALNELRCVEVASSQVLDGLKRLERRSIG</sequence>
<evidence type="ECO:0000256" key="3">
    <source>
        <dbReference type="PROSITE-ProRule" id="PRU00284"/>
    </source>
</evidence>
<protein>
    <recommendedName>
        <fullName evidence="4">Methyl-accepting transducer domain-containing protein</fullName>
    </recommendedName>
</protein>
<dbReference type="InterPro" id="IPR004090">
    <property type="entry name" value="Chemotax_Me-accpt_rcpt"/>
</dbReference>
<feature type="domain" description="Methyl-accepting transducer" evidence="4">
    <location>
        <begin position="62"/>
        <end position="298"/>
    </location>
</feature>
<evidence type="ECO:0000259" key="4">
    <source>
        <dbReference type="PROSITE" id="PS50111"/>
    </source>
</evidence>
<name>A0A7Y0ASL2_9HYPH</name>
<dbReference type="Gene3D" id="1.10.287.950">
    <property type="entry name" value="Methyl-accepting chemotaxis protein"/>
    <property type="match status" value="1"/>
</dbReference>
<dbReference type="PANTHER" id="PTHR32089">
    <property type="entry name" value="METHYL-ACCEPTING CHEMOTAXIS PROTEIN MCPB"/>
    <property type="match status" value="1"/>
</dbReference>
<dbReference type="InterPro" id="IPR025991">
    <property type="entry name" value="Chemoreceptor_zinc-bind_dom"/>
</dbReference>
<dbReference type="GO" id="GO:0016020">
    <property type="term" value="C:membrane"/>
    <property type="evidence" value="ECO:0007669"/>
    <property type="project" value="InterPro"/>
</dbReference>
<dbReference type="GO" id="GO:0004888">
    <property type="term" value="F:transmembrane signaling receptor activity"/>
    <property type="evidence" value="ECO:0007669"/>
    <property type="project" value="InterPro"/>
</dbReference>
<evidence type="ECO:0000256" key="2">
    <source>
        <dbReference type="ARBA" id="ARBA00029447"/>
    </source>
</evidence>
<evidence type="ECO:0000256" key="1">
    <source>
        <dbReference type="ARBA" id="ARBA00023224"/>
    </source>
</evidence>
<dbReference type="Gene3D" id="1.20.120.30">
    <property type="entry name" value="Aspartate receptor, ligand-binding domain"/>
    <property type="match status" value="1"/>
</dbReference>
<dbReference type="EMBL" id="JABBGK010000001">
    <property type="protein sequence ID" value="NML72664.1"/>
    <property type="molecule type" value="Genomic_DNA"/>
</dbReference>
<dbReference type="SUPFAM" id="SSF58104">
    <property type="entry name" value="Methyl-accepting chemotaxis protein (MCP) signaling domain"/>
    <property type="match status" value="1"/>
</dbReference>
<evidence type="ECO:0000313" key="5">
    <source>
        <dbReference type="EMBL" id="NML72664.1"/>
    </source>
</evidence>